<keyword evidence="2" id="KW-1133">Transmembrane helix</keyword>
<name>A0AAD4NXG2_PERFH</name>
<evidence type="ECO:0000256" key="1">
    <source>
        <dbReference type="SAM" id="MobiDB-lite"/>
    </source>
</evidence>
<keyword evidence="2" id="KW-0812">Transmembrane</keyword>
<reference evidence="3 4" key="1">
    <citation type="journal article" date="2021" name="Nat. Commun.">
        <title>Incipient diploidization of the medicinal plant Perilla within 10,000 years.</title>
        <authorList>
            <person name="Zhang Y."/>
            <person name="Shen Q."/>
            <person name="Leng L."/>
            <person name="Zhang D."/>
            <person name="Chen S."/>
            <person name="Shi Y."/>
            <person name="Ning Z."/>
            <person name="Chen S."/>
        </authorList>
    </citation>
    <scope>NUCLEOTIDE SEQUENCE [LARGE SCALE GENOMIC DNA]</scope>
    <source>
        <strain evidence="4">cv. PC099</strain>
    </source>
</reference>
<proteinExistence type="predicted"/>
<dbReference type="EMBL" id="SDAM02029595">
    <property type="protein sequence ID" value="KAH6755655.1"/>
    <property type="molecule type" value="Genomic_DNA"/>
</dbReference>
<keyword evidence="2" id="KW-0472">Membrane</keyword>
<feature type="transmembrane region" description="Helical" evidence="2">
    <location>
        <begin position="87"/>
        <end position="116"/>
    </location>
</feature>
<protein>
    <submittedName>
        <fullName evidence="3">Uncharacterized protein</fullName>
    </submittedName>
</protein>
<evidence type="ECO:0000256" key="2">
    <source>
        <dbReference type="SAM" id="Phobius"/>
    </source>
</evidence>
<comment type="caution">
    <text evidence="3">The sequence shown here is derived from an EMBL/GenBank/DDBJ whole genome shotgun (WGS) entry which is preliminary data.</text>
</comment>
<feature type="compositionally biased region" description="Basic and acidic residues" evidence="1">
    <location>
        <begin position="71"/>
        <end position="80"/>
    </location>
</feature>
<sequence>MASLHTSAPPSYSIAIFRRPSVGNFSPFHICATPACRNFNGLLNLRFEKELKVQVKKRWSPVSASNTNSSEKSDDTKSSDDASGPPLLTILAGLVVFLFVCWILGSVVMWIISLILRPPPQL</sequence>
<gene>
    <name evidence="3" type="ORF">C2S53_010519</name>
</gene>
<organism evidence="3 4">
    <name type="scientific">Perilla frutescens var. hirtella</name>
    <name type="common">Perilla citriodora</name>
    <name type="synonym">Perilla setoyensis</name>
    <dbReference type="NCBI Taxonomy" id="608512"/>
    <lineage>
        <taxon>Eukaryota</taxon>
        <taxon>Viridiplantae</taxon>
        <taxon>Streptophyta</taxon>
        <taxon>Embryophyta</taxon>
        <taxon>Tracheophyta</taxon>
        <taxon>Spermatophyta</taxon>
        <taxon>Magnoliopsida</taxon>
        <taxon>eudicotyledons</taxon>
        <taxon>Gunneridae</taxon>
        <taxon>Pentapetalae</taxon>
        <taxon>asterids</taxon>
        <taxon>lamiids</taxon>
        <taxon>Lamiales</taxon>
        <taxon>Lamiaceae</taxon>
        <taxon>Nepetoideae</taxon>
        <taxon>Elsholtzieae</taxon>
        <taxon>Perilla</taxon>
    </lineage>
</organism>
<evidence type="ECO:0000313" key="4">
    <source>
        <dbReference type="Proteomes" id="UP001190926"/>
    </source>
</evidence>
<accession>A0AAD4NXG2</accession>
<feature type="region of interest" description="Disordered" evidence="1">
    <location>
        <begin position="56"/>
        <end position="83"/>
    </location>
</feature>
<keyword evidence="4" id="KW-1185">Reference proteome</keyword>
<dbReference type="Proteomes" id="UP001190926">
    <property type="component" value="Unassembled WGS sequence"/>
</dbReference>
<dbReference type="AlphaFoldDB" id="A0AAD4NXG2"/>
<evidence type="ECO:0000313" key="3">
    <source>
        <dbReference type="EMBL" id="KAH6755655.1"/>
    </source>
</evidence>